<evidence type="ECO:0000256" key="2">
    <source>
        <dbReference type="HAMAP-Rule" id="MF_02128"/>
    </source>
</evidence>
<feature type="binding site" evidence="2">
    <location>
        <position position="53"/>
    </location>
    <ligand>
        <name>Mg(2+)</name>
        <dbReference type="ChEBI" id="CHEBI:18420"/>
        <label>1</label>
    </ligand>
</feature>
<dbReference type="NCBIfam" id="TIGR01379">
    <property type="entry name" value="thiL"/>
    <property type="match status" value="1"/>
</dbReference>
<comment type="function">
    <text evidence="2">Catalyzes the ATP-dependent phosphorylation of thiamine-monophosphate (TMP) to form thiamine-pyrophosphate (TPP), the active form of vitamin B1.</text>
</comment>
<comment type="similarity">
    <text evidence="2">Belongs to the thiamine-monophosphate kinase family.</text>
</comment>
<feature type="binding site" evidence="2">
    <location>
        <position position="287"/>
    </location>
    <ligand>
        <name>substrate</name>
    </ligand>
</feature>
<comment type="pathway">
    <text evidence="2">Cofactor biosynthesis; thiamine diphosphate biosynthesis; thiamine diphosphate from thiamine phosphate: step 1/1.</text>
</comment>
<dbReference type="EC" id="2.7.4.16" evidence="2"/>
<proteinExistence type="inferred from homology"/>
<feature type="binding site" evidence="2">
    <location>
        <begin position="130"/>
        <end position="131"/>
    </location>
    <ligand>
        <name>ATP</name>
        <dbReference type="ChEBI" id="CHEBI:30616"/>
    </ligand>
</feature>
<dbReference type="InterPro" id="IPR036676">
    <property type="entry name" value="PurM-like_C_sf"/>
</dbReference>
<comment type="miscellaneous">
    <text evidence="2">Reaction mechanism of ThiL seems to utilize a direct, inline transfer of the gamma-phosphate of ATP to TMP rather than a phosphorylated enzyme intermediate.</text>
</comment>
<feature type="binding site" evidence="2">
    <location>
        <position position="237"/>
    </location>
    <ligand>
        <name>Mg(2+)</name>
        <dbReference type="ChEBI" id="CHEBI:18420"/>
        <label>5</label>
    </ligand>
</feature>
<feature type="binding site" evidence="2">
    <location>
        <position position="83"/>
    </location>
    <ligand>
        <name>Mg(2+)</name>
        <dbReference type="ChEBI" id="CHEBI:18420"/>
        <label>2</label>
    </ligand>
</feature>
<gene>
    <name evidence="2" type="primary">thiL</name>
    <name evidence="4" type="ORF">LG35_06375</name>
</gene>
<dbReference type="HAMAP" id="MF_02128">
    <property type="entry name" value="TMP_kinase"/>
    <property type="match status" value="1"/>
</dbReference>
<keyword evidence="2" id="KW-0460">Magnesium</keyword>
<evidence type="ECO:0000259" key="3">
    <source>
        <dbReference type="Pfam" id="PF00586"/>
    </source>
</evidence>
<dbReference type="Gene3D" id="3.30.1330.10">
    <property type="entry name" value="PurM-like, N-terminal domain"/>
    <property type="match status" value="1"/>
</dbReference>
<dbReference type="PIRSF" id="PIRSF005303">
    <property type="entry name" value="Thiam_monoph_kin"/>
    <property type="match status" value="1"/>
</dbReference>
<evidence type="ECO:0000313" key="4">
    <source>
        <dbReference type="EMBL" id="KHE42170.1"/>
    </source>
</evidence>
<sequence>MPAKRTEIAELGEFGLIERLTCQFPIRNASTVLGAGDDAAVIDAGERYLLLSSDMLLEGVNFDLVYFPLKHLGYKAVVVGINDIYAMNGTPEQLTVCIGVSAKFSVEDLEELYSGIRSACEDYRIDLVGGDTTASVNGLAISVSVAGSVDKDKIAYRSGARVNDIVCITGDLGAAYMGLHLLEREKRAFAGNDSPQPQFEGYEYLLRRQLKPTAASDTVASLRSAGIVPTSMIDLSDGLASDMLQICKNSGCGVRLYLERIPIARETHKMAEELHADPVVAALNGGDDNELLFTVPVTQQAKIAGIGGIDIIGHITPASTGTRLVTPDGSELSLTAPGFREQ</sequence>
<dbReference type="SUPFAM" id="SSF55326">
    <property type="entry name" value="PurM N-terminal domain-like"/>
    <property type="match status" value="1"/>
</dbReference>
<dbReference type="InterPro" id="IPR036921">
    <property type="entry name" value="PurM-like_N_sf"/>
</dbReference>
<feature type="binding site" evidence="2">
    <location>
        <position position="339"/>
    </location>
    <ligand>
        <name>substrate</name>
    </ligand>
</feature>
<dbReference type="CDD" id="cd02194">
    <property type="entry name" value="ThiL"/>
    <property type="match status" value="1"/>
</dbReference>
<dbReference type="Gene3D" id="3.90.650.10">
    <property type="entry name" value="PurM-like C-terminal domain"/>
    <property type="match status" value="1"/>
</dbReference>
<feature type="binding site" evidence="2">
    <location>
        <position position="113"/>
    </location>
    <ligand>
        <name>ATP</name>
        <dbReference type="ChEBI" id="CHEBI:30616"/>
    </ligand>
</feature>
<dbReference type="RefSeq" id="WP_035473266.1">
    <property type="nucleotide sequence ID" value="NZ_JRGF01000006.1"/>
</dbReference>
<feature type="domain" description="PurM-like N-terminal" evidence="3">
    <location>
        <begin position="36"/>
        <end position="149"/>
    </location>
</feature>
<keyword evidence="2" id="KW-0547">Nucleotide-binding</keyword>
<comment type="caution">
    <text evidence="2">Lacks conserved residue(s) required for the propagation of feature annotation.</text>
</comment>
<dbReference type="InterPro" id="IPR006283">
    <property type="entry name" value="ThiL-like"/>
</dbReference>
<evidence type="ECO:0000256" key="1">
    <source>
        <dbReference type="ARBA" id="ARBA00022977"/>
    </source>
</evidence>
<dbReference type="GO" id="GO:0016301">
    <property type="term" value="F:kinase activity"/>
    <property type="evidence" value="ECO:0007669"/>
    <property type="project" value="UniProtKB-KW"/>
</dbReference>
<dbReference type="SUPFAM" id="SSF56042">
    <property type="entry name" value="PurM C-terminal domain-like"/>
    <property type="match status" value="1"/>
</dbReference>
<feature type="binding site" evidence="2">
    <location>
        <position position="52"/>
    </location>
    <ligand>
        <name>Mg(2+)</name>
        <dbReference type="ChEBI" id="CHEBI:18420"/>
        <label>4</label>
    </ligand>
</feature>
<feature type="binding site" evidence="2">
    <location>
        <position position="83"/>
    </location>
    <ligand>
        <name>Mg(2+)</name>
        <dbReference type="ChEBI" id="CHEBI:18420"/>
        <label>3</label>
    </ligand>
</feature>
<feature type="binding site" evidence="2">
    <location>
        <position position="83"/>
    </location>
    <ligand>
        <name>Mg(2+)</name>
        <dbReference type="ChEBI" id="CHEBI:18420"/>
        <label>4</label>
    </ligand>
</feature>
<feature type="binding site" evidence="2">
    <location>
        <position position="54"/>
    </location>
    <ligand>
        <name>Mg(2+)</name>
        <dbReference type="ChEBI" id="CHEBI:18420"/>
        <label>2</label>
    </ligand>
</feature>
<feature type="binding site" evidence="2">
    <location>
        <position position="54"/>
    </location>
    <ligand>
        <name>Mg(2+)</name>
        <dbReference type="ChEBI" id="CHEBI:18420"/>
        <label>1</label>
    </ligand>
</feature>
<keyword evidence="2" id="KW-0808">Transferase</keyword>
<name>A0ABR4YIT3_9BACT</name>
<dbReference type="Pfam" id="PF00586">
    <property type="entry name" value="AIRS"/>
    <property type="match status" value="1"/>
</dbReference>
<keyword evidence="2" id="KW-0479">Metal-binding</keyword>
<keyword evidence="1 2" id="KW-0784">Thiamine biosynthesis</keyword>
<keyword evidence="2" id="KW-0067">ATP-binding</keyword>
<dbReference type="InterPro" id="IPR016188">
    <property type="entry name" value="PurM-like_N"/>
</dbReference>
<dbReference type="PANTHER" id="PTHR30270:SF0">
    <property type="entry name" value="THIAMINE-MONOPHOSPHATE KINASE"/>
    <property type="match status" value="1"/>
</dbReference>
<reference evidence="4 5" key="1">
    <citation type="submission" date="2014-09" db="EMBL/GenBank/DDBJ databases">
        <title>Alistipes sp. 627, sp. nov., a novel member of the family Rikenellaceae isolated from human faeces.</title>
        <authorList>
            <person name="Shkoporov A.N."/>
            <person name="Chaplin A.V."/>
            <person name="Motuzova O.V."/>
            <person name="Kafarskaia L.I."/>
            <person name="Khokhlova E.V."/>
            <person name="Efimov B.A."/>
        </authorList>
    </citation>
    <scope>NUCLEOTIDE SEQUENCE [LARGE SCALE GENOMIC DNA]</scope>
    <source>
        <strain evidence="4 5">627</strain>
    </source>
</reference>
<evidence type="ECO:0000313" key="5">
    <source>
        <dbReference type="Proteomes" id="UP000030889"/>
    </source>
</evidence>
<comment type="caution">
    <text evidence="4">The sequence shown here is derived from an EMBL/GenBank/DDBJ whole genome shotgun (WGS) entry which is preliminary data.</text>
</comment>
<accession>A0ABR4YIT3</accession>
<feature type="binding site" evidence="2">
    <location>
        <position position="236"/>
    </location>
    <ligand>
        <name>ATP</name>
        <dbReference type="ChEBI" id="CHEBI:30616"/>
    </ligand>
</feature>
<comment type="catalytic activity">
    <reaction evidence="2">
        <text>thiamine phosphate + ATP = thiamine diphosphate + ADP</text>
        <dbReference type="Rhea" id="RHEA:15913"/>
        <dbReference type="ChEBI" id="CHEBI:30616"/>
        <dbReference type="ChEBI" id="CHEBI:37575"/>
        <dbReference type="ChEBI" id="CHEBI:58937"/>
        <dbReference type="ChEBI" id="CHEBI:456216"/>
        <dbReference type="EC" id="2.7.4.16"/>
    </reaction>
</comment>
<keyword evidence="2 4" id="KW-0418">Kinase</keyword>
<feature type="binding site" evidence="2">
    <location>
        <position position="38"/>
    </location>
    <ligand>
        <name>Mg(2+)</name>
        <dbReference type="ChEBI" id="CHEBI:18420"/>
        <label>4</label>
    </ligand>
</feature>
<feature type="binding site" evidence="2">
    <location>
        <position position="234"/>
    </location>
    <ligand>
        <name>Mg(2+)</name>
        <dbReference type="ChEBI" id="CHEBI:18420"/>
        <label>3</label>
    </ligand>
</feature>
<protein>
    <recommendedName>
        <fullName evidence="2">Thiamine-monophosphate kinase</fullName>
        <shortName evidence="2">TMP kinase</shortName>
        <shortName evidence="2">Thiamine-phosphate kinase</shortName>
        <ecNumber evidence="2">2.7.4.16</ecNumber>
    </recommendedName>
</protein>
<dbReference type="Proteomes" id="UP000030889">
    <property type="component" value="Unassembled WGS sequence"/>
</dbReference>
<dbReference type="EMBL" id="JRGF01000006">
    <property type="protein sequence ID" value="KHE42170.1"/>
    <property type="molecule type" value="Genomic_DNA"/>
</dbReference>
<dbReference type="PANTHER" id="PTHR30270">
    <property type="entry name" value="THIAMINE-MONOPHOSPHATE KINASE"/>
    <property type="match status" value="1"/>
</dbReference>
<organism evidence="4 5">
    <name type="scientific">Alistipes inops</name>
    <dbReference type="NCBI Taxonomy" id="1501391"/>
    <lineage>
        <taxon>Bacteria</taxon>
        <taxon>Pseudomonadati</taxon>
        <taxon>Bacteroidota</taxon>
        <taxon>Bacteroidia</taxon>
        <taxon>Bacteroidales</taxon>
        <taxon>Rikenellaceae</taxon>
        <taxon>Alistipes</taxon>
    </lineage>
</organism>
<feature type="binding site" evidence="2">
    <location>
        <position position="38"/>
    </location>
    <ligand>
        <name>Mg(2+)</name>
        <dbReference type="ChEBI" id="CHEBI:18420"/>
        <label>3</label>
    </ligand>
</feature>
<feature type="binding site" evidence="2">
    <location>
        <position position="157"/>
    </location>
    <ligand>
        <name>ATP</name>
        <dbReference type="ChEBI" id="CHEBI:30616"/>
    </ligand>
</feature>
<feature type="binding site" evidence="2">
    <location>
        <position position="131"/>
    </location>
    <ligand>
        <name>Mg(2+)</name>
        <dbReference type="ChEBI" id="CHEBI:18420"/>
        <label>1</label>
    </ligand>
</feature>
<keyword evidence="5" id="KW-1185">Reference proteome</keyword>